<sequence>MTSFISDLNSTDPKDPLHKWRRLTLIVRANPKELTTHTQRIMLAMDIHLQPYLSGALQDFFITLKTTGRPIKEKMFNLTSPLLNVSNRAYFRQWLKEGTDNNLDCIGYPGATLISDTCQKVHIDNDEEDEATILEAFLNKNYDNPIDKARYCVAYGNIEEGQKLLELQILSTQKKQPLVEQELLGFYYYSQNKEALEAMTQSLLKADRPLSENWKKIQSIAKEW</sequence>
<reference evidence="1" key="1">
    <citation type="journal article" date="2020" name="mSystems">
        <title>Genome- and Community-Level Interaction Insights into Carbon Utilization and Element Cycling Functions of Hydrothermarchaeota in Hydrothermal Sediment.</title>
        <authorList>
            <person name="Zhou Z."/>
            <person name="Liu Y."/>
            <person name="Xu W."/>
            <person name="Pan J."/>
            <person name="Luo Z.H."/>
            <person name="Li M."/>
        </authorList>
    </citation>
    <scope>NUCLEOTIDE SEQUENCE [LARGE SCALE GENOMIC DNA]</scope>
    <source>
        <strain evidence="1">HyVt-493</strain>
    </source>
</reference>
<dbReference type="EMBL" id="DRMS01000184">
    <property type="protein sequence ID" value="HFC92095.1"/>
    <property type="molecule type" value="Genomic_DNA"/>
</dbReference>
<dbReference type="Proteomes" id="UP000885750">
    <property type="component" value="Unassembled WGS sequence"/>
</dbReference>
<comment type="caution">
    <text evidence="1">The sequence shown here is derived from an EMBL/GenBank/DDBJ whole genome shotgun (WGS) entry which is preliminary data.</text>
</comment>
<organism evidence="1">
    <name type="scientific">Leucothrix mucor</name>
    <dbReference type="NCBI Taxonomy" id="45248"/>
    <lineage>
        <taxon>Bacteria</taxon>
        <taxon>Pseudomonadati</taxon>
        <taxon>Pseudomonadota</taxon>
        <taxon>Gammaproteobacteria</taxon>
        <taxon>Thiotrichales</taxon>
        <taxon>Thiotrichaceae</taxon>
        <taxon>Leucothrix</taxon>
    </lineage>
</organism>
<proteinExistence type="predicted"/>
<evidence type="ECO:0000313" key="1">
    <source>
        <dbReference type="EMBL" id="HFC92095.1"/>
    </source>
</evidence>
<name>A0A7V2SZR5_LEUMU</name>
<accession>A0A7V2SZR5</accession>
<protein>
    <submittedName>
        <fullName evidence="1">Uncharacterized protein</fullName>
    </submittedName>
</protein>
<gene>
    <name evidence="1" type="ORF">ENJ51_04710</name>
</gene>
<dbReference type="AlphaFoldDB" id="A0A7V2SZR5"/>